<dbReference type="AlphaFoldDB" id="A0A976RT50"/>
<feature type="transmembrane region" description="Helical" evidence="8">
    <location>
        <begin position="311"/>
        <end position="341"/>
    </location>
</feature>
<dbReference type="InterPro" id="IPR050545">
    <property type="entry name" value="Mycobact_MmpL"/>
</dbReference>
<sequence length="895" mass="97571">MQLLKRINANWLIVIVIWLVAVFFALAKLPNVTNLITNNAQPQFNQSSQITKETQLQNSWGRGLAHSTTLDVVYNNSNGKLDGTQQSKINTAIRNLQKDRSIGIKQIISINNTPNGILQLASNDQTTQIVRVTVSNEAAVSNATINKLQEKMNIAGLNTYVTSPEVVAHANAQQFAHVSKLVMIISFIVIFILTAIFFRSIVAPVISAVTMLITELTALSLIGNLTVHKHVAFSPLTPILVTMITLILGSIFNFMIIKAVSEEISNHRDSLNATTSGLKRVAMPIVTVALVLTISFAGLSFVNFYPLRAFASLSIVFIILLAAVFTINPILTSLMGAELLWPRHQPLHVETHRFWHQLMRLPLWQPIVGILLIAYIVVPFAYSYRNNVTYGNLDDAKSTNQAMVGARILQAHFSQGKATPVTIYLHNAKQPLNQQANVAKIDELTTKLKAVPNVNAVYSITQPSGVPINKYYVQGQLNSITKKIDSVQVQLTNSIKKVNQGTKNITAAKLSSEATALSQLKATADELASENGQLASQLVGAGQTSSQNGRSKSARAYQNEINRLKQTIASAETSLSSIQSKGQQITTASDTLNTQLSKYTAKLQTAKGILASIKGATKAANQKLTPIYDYLTGLAKSNVGAAYYITPTQLADTDFQQSLYTNNSADNKTTKLTVMLQSDPNNAAQTARTINNLQRTANVVLQGTELQSSTVAITGQPAQQTELRANFAKFGMISLVLIAAFILVVLFIISKSILNPLFWLTTVVISFLAGLQLTTLMTHYAMGIDQLSWEALIISGMMVSIIGLIEMTILAISYRQRQLPFFATIVEGVDQLGTIIRYISGFSIVIGLVLFAMNVQSLKQAGVIMIISTIIFNIIFPIVAVGLGKLAEYRPAKSK</sequence>
<feature type="transmembrane region" description="Helical" evidence="8">
    <location>
        <begin position="181"/>
        <end position="198"/>
    </location>
</feature>
<dbReference type="KEGG" id="lbe:MOO44_02975"/>
<accession>A0A976RT50</accession>
<evidence type="ECO:0000256" key="4">
    <source>
        <dbReference type="ARBA" id="ARBA00022692"/>
    </source>
</evidence>
<evidence type="ECO:0000256" key="6">
    <source>
        <dbReference type="ARBA" id="ARBA00023136"/>
    </source>
</evidence>
<dbReference type="RefSeq" id="WP_260116941.1">
    <property type="nucleotide sequence ID" value="NZ_CP093361.1"/>
</dbReference>
<name>A0A976RT50_9LACO</name>
<evidence type="ECO:0000256" key="5">
    <source>
        <dbReference type="ARBA" id="ARBA00022989"/>
    </source>
</evidence>
<feature type="transmembrane region" description="Helical" evidence="8">
    <location>
        <begin position="7"/>
        <end position="27"/>
    </location>
</feature>
<evidence type="ECO:0000256" key="3">
    <source>
        <dbReference type="ARBA" id="ARBA00022475"/>
    </source>
</evidence>
<feature type="transmembrane region" description="Helical" evidence="8">
    <location>
        <begin position="361"/>
        <end position="382"/>
    </location>
</feature>
<feature type="transmembrane region" description="Helical" evidence="8">
    <location>
        <begin position="861"/>
        <end position="883"/>
    </location>
</feature>
<evidence type="ECO:0000256" key="7">
    <source>
        <dbReference type="SAM" id="Coils"/>
    </source>
</evidence>
<evidence type="ECO:0000313" key="10">
    <source>
        <dbReference type="EMBL" id="UQS87141.1"/>
    </source>
</evidence>
<feature type="transmembrane region" description="Helical" evidence="8">
    <location>
        <begin position="205"/>
        <end position="227"/>
    </location>
</feature>
<dbReference type="PANTHER" id="PTHR33406">
    <property type="entry name" value="MEMBRANE PROTEIN MJ1562-RELATED"/>
    <property type="match status" value="1"/>
</dbReference>
<organism evidence="10 11">
    <name type="scientific">Nicoliella spurrieriana</name>
    <dbReference type="NCBI Taxonomy" id="2925830"/>
    <lineage>
        <taxon>Bacteria</taxon>
        <taxon>Bacillati</taxon>
        <taxon>Bacillota</taxon>
        <taxon>Bacilli</taxon>
        <taxon>Lactobacillales</taxon>
        <taxon>Lactobacillaceae</taxon>
        <taxon>Nicoliella</taxon>
    </lineage>
</organism>
<dbReference type="Proteomes" id="UP000831181">
    <property type="component" value="Chromosome"/>
</dbReference>
<dbReference type="InterPro" id="IPR004869">
    <property type="entry name" value="MMPL_dom"/>
</dbReference>
<evidence type="ECO:0000256" key="8">
    <source>
        <dbReference type="SAM" id="Phobius"/>
    </source>
</evidence>
<feature type="transmembrane region" description="Helical" evidence="8">
    <location>
        <begin position="835"/>
        <end position="855"/>
    </location>
</feature>
<evidence type="ECO:0000313" key="11">
    <source>
        <dbReference type="Proteomes" id="UP000831181"/>
    </source>
</evidence>
<keyword evidence="5 8" id="KW-1133">Transmembrane helix</keyword>
<protein>
    <submittedName>
        <fullName evidence="10">MMPL family transporter</fullName>
    </submittedName>
</protein>
<comment type="similarity">
    <text evidence="2">Belongs to the resistance-nodulation-cell division (RND) (TC 2.A.6) family. MmpL subfamily.</text>
</comment>
<keyword evidence="3" id="KW-1003">Cell membrane</keyword>
<dbReference type="SUPFAM" id="SSF82866">
    <property type="entry name" value="Multidrug efflux transporter AcrB transmembrane domain"/>
    <property type="match status" value="2"/>
</dbReference>
<feature type="transmembrane region" description="Helical" evidence="8">
    <location>
        <begin position="239"/>
        <end position="260"/>
    </location>
</feature>
<gene>
    <name evidence="10" type="ORF">MOO44_02975</name>
</gene>
<dbReference type="EMBL" id="CP093361">
    <property type="protein sequence ID" value="UQS87141.1"/>
    <property type="molecule type" value="Genomic_DNA"/>
</dbReference>
<proteinExistence type="inferred from homology"/>
<feature type="coiled-coil region" evidence="7">
    <location>
        <begin position="517"/>
        <end position="581"/>
    </location>
</feature>
<evidence type="ECO:0000256" key="1">
    <source>
        <dbReference type="ARBA" id="ARBA00004651"/>
    </source>
</evidence>
<evidence type="ECO:0000256" key="2">
    <source>
        <dbReference type="ARBA" id="ARBA00010157"/>
    </source>
</evidence>
<feature type="domain" description="Membrane transport protein MMPL" evidence="9">
    <location>
        <begin position="54"/>
        <end position="366"/>
    </location>
</feature>
<feature type="transmembrane region" description="Helical" evidence="8">
    <location>
        <begin position="792"/>
        <end position="814"/>
    </location>
</feature>
<dbReference type="GO" id="GO:0005886">
    <property type="term" value="C:plasma membrane"/>
    <property type="evidence" value="ECO:0007669"/>
    <property type="project" value="UniProtKB-SubCell"/>
</dbReference>
<reference evidence="10" key="1">
    <citation type="journal article" date="2022" name="Int. J. Syst. Evol. Microbiol.">
        <title>Apilactobacillus apisilvae sp. nov., Nicolia spurrieriana gen. nov. sp. nov., Bombilactobacillus folatiphilus sp. nov. and Bombilactobacillus thymidiniphilus sp. nov., four new lactic acid bacterial isolates from stingless bees Tetragonula carbonaria and Austroplebeia australis.</title>
        <authorList>
            <person name="Oliphant S.A."/>
            <person name="Watson-Haigh N.S."/>
            <person name="Sumby K.M."/>
            <person name="Gardner J."/>
            <person name="Groom S."/>
            <person name="Jiranek V."/>
        </authorList>
    </citation>
    <scope>NUCLEOTIDE SEQUENCE</scope>
    <source>
        <strain evidence="10">SGEP1_A5</strain>
    </source>
</reference>
<keyword evidence="6 8" id="KW-0472">Membrane</keyword>
<dbReference type="Gene3D" id="1.20.1640.10">
    <property type="entry name" value="Multidrug efflux transporter AcrB transmembrane domain"/>
    <property type="match status" value="1"/>
</dbReference>
<dbReference type="Gene3D" id="1.10.287.1490">
    <property type="match status" value="1"/>
</dbReference>
<feature type="transmembrane region" description="Helical" evidence="8">
    <location>
        <begin position="757"/>
        <end position="780"/>
    </location>
</feature>
<dbReference type="PANTHER" id="PTHR33406:SF6">
    <property type="entry name" value="MEMBRANE PROTEIN YDGH-RELATED"/>
    <property type="match status" value="1"/>
</dbReference>
<keyword evidence="7" id="KW-0175">Coiled coil</keyword>
<feature type="domain" description="Membrane transport protein MMPL" evidence="9">
    <location>
        <begin position="581"/>
        <end position="803"/>
    </location>
</feature>
<feature type="transmembrane region" description="Helical" evidence="8">
    <location>
        <begin position="281"/>
        <end position="305"/>
    </location>
</feature>
<keyword evidence="4 8" id="KW-0812">Transmembrane</keyword>
<comment type="subcellular location">
    <subcellularLocation>
        <location evidence="1">Cell membrane</location>
        <topology evidence="1">Multi-pass membrane protein</topology>
    </subcellularLocation>
</comment>
<feature type="transmembrane region" description="Helical" evidence="8">
    <location>
        <begin position="730"/>
        <end position="750"/>
    </location>
</feature>
<dbReference type="Pfam" id="PF03176">
    <property type="entry name" value="MMPL"/>
    <property type="match status" value="2"/>
</dbReference>
<keyword evidence="11" id="KW-1185">Reference proteome</keyword>
<evidence type="ECO:0000259" key="9">
    <source>
        <dbReference type="Pfam" id="PF03176"/>
    </source>
</evidence>